<dbReference type="InterPro" id="IPR006076">
    <property type="entry name" value="FAD-dep_OxRdtase"/>
</dbReference>
<proteinExistence type="predicted"/>
<dbReference type="eggNOG" id="KOG2852">
    <property type="taxonomic scope" value="Eukaryota"/>
</dbReference>
<protein>
    <submittedName>
        <fullName evidence="2">FAD dependent oxidoreductase</fullName>
    </submittedName>
</protein>
<dbReference type="GeneID" id="27906953"/>
<dbReference type="GO" id="GO:0005770">
    <property type="term" value="C:late endosome"/>
    <property type="evidence" value="ECO:0007669"/>
    <property type="project" value="TreeGrafter"/>
</dbReference>
<evidence type="ECO:0000313" key="2">
    <source>
        <dbReference type="EMBL" id="EMF11066.1"/>
    </source>
</evidence>
<dbReference type="STRING" id="692275.M3CDD9"/>
<dbReference type="InterPro" id="IPR036188">
    <property type="entry name" value="FAD/NAD-bd_sf"/>
</dbReference>
<dbReference type="PANTHER" id="PTHR13847:SF185">
    <property type="entry name" value="FAD DEPENDENT OXIDOREDUCTASE SUPERFAMILY (AFU_ORTHOLOGUE AFUA_3G02360)"/>
    <property type="match status" value="1"/>
</dbReference>
<sequence>MTGTVILGAGVIGTSTAYYLSQSPQHARDSIHLIDPCPELFASASGKAGGFLAEDWFDPATAELGELSFRLHRELAEEYDGKKHWGYSRSTASSVTVIAAPGKKKKRKSWLEHGGSRAAVATADLVEHYTDGSGPGWMRKWEGNRVETISEDRGVAQVDPKRLCEFLLEKSLQRGVQLHQPARAIKISRDDGGLLNGVVMRGADGSEQILPCKRLLITAGAWTSRVFAELFPESSVQIPVSQLAGYSLVVRSPRWTAEHEADGCHAVFASTSDAWSPEMFSRSGEEIYIAGLNSSTTPLPALPTDAETDPAAVEEVRRVTEQMIGTDFAVVREGLCFRPVTRSGNPILAQISDDKLGAGVMESGGVFVCAGHGPWGISLSLGTGKIVSEILTNERLSCNVSRLGLH</sequence>
<dbReference type="Proteomes" id="UP000016931">
    <property type="component" value="Unassembled WGS sequence"/>
</dbReference>
<dbReference type="EMBL" id="KB456266">
    <property type="protein sequence ID" value="EMF11066.1"/>
    <property type="molecule type" value="Genomic_DNA"/>
</dbReference>
<dbReference type="GO" id="GO:0005829">
    <property type="term" value="C:cytosol"/>
    <property type="evidence" value="ECO:0007669"/>
    <property type="project" value="GOC"/>
</dbReference>
<dbReference type="Pfam" id="PF01266">
    <property type="entry name" value="DAO"/>
    <property type="match status" value="1"/>
</dbReference>
<evidence type="ECO:0000259" key="1">
    <source>
        <dbReference type="Pfam" id="PF01266"/>
    </source>
</evidence>
<dbReference type="PANTHER" id="PTHR13847">
    <property type="entry name" value="SARCOSINE DEHYDROGENASE-RELATED"/>
    <property type="match status" value="1"/>
</dbReference>
<keyword evidence="3" id="KW-1185">Reference proteome</keyword>
<dbReference type="Gene3D" id="3.50.50.60">
    <property type="entry name" value="FAD/NAD(P)-binding domain"/>
    <property type="match status" value="1"/>
</dbReference>
<dbReference type="OrthoDB" id="498204at2759"/>
<dbReference type="OMA" id="GPWTPQV"/>
<name>M3CDD9_SPHMS</name>
<evidence type="ECO:0000313" key="3">
    <source>
        <dbReference type="Proteomes" id="UP000016931"/>
    </source>
</evidence>
<dbReference type="RefSeq" id="XP_016759187.1">
    <property type="nucleotide sequence ID" value="XM_016909816.1"/>
</dbReference>
<gene>
    <name evidence="2" type="ORF">SEPMUDRAFT_68313</name>
</gene>
<feature type="domain" description="FAD dependent oxidoreductase" evidence="1">
    <location>
        <begin position="5"/>
        <end position="389"/>
    </location>
</feature>
<reference evidence="2 3" key="1">
    <citation type="journal article" date="2012" name="PLoS Pathog.">
        <title>Diverse lifestyles and strategies of plant pathogenesis encoded in the genomes of eighteen Dothideomycetes fungi.</title>
        <authorList>
            <person name="Ohm R.A."/>
            <person name="Feau N."/>
            <person name="Henrissat B."/>
            <person name="Schoch C.L."/>
            <person name="Horwitz B.A."/>
            <person name="Barry K.W."/>
            <person name="Condon B.J."/>
            <person name="Copeland A.C."/>
            <person name="Dhillon B."/>
            <person name="Glaser F."/>
            <person name="Hesse C.N."/>
            <person name="Kosti I."/>
            <person name="LaButti K."/>
            <person name="Lindquist E.A."/>
            <person name="Lucas S."/>
            <person name="Salamov A.A."/>
            <person name="Bradshaw R.E."/>
            <person name="Ciuffetti L."/>
            <person name="Hamelin R.C."/>
            <person name="Kema G.H.J."/>
            <person name="Lawrence C."/>
            <person name="Scott J.A."/>
            <person name="Spatafora J.W."/>
            <person name="Turgeon B.G."/>
            <person name="de Wit P.J.G.M."/>
            <person name="Zhong S."/>
            <person name="Goodwin S.B."/>
            <person name="Grigoriev I.V."/>
        </authorList>
    </citation>
    <scope>NUCLEOTIDE SEQUENCE [LARGE SCALE GENOMIC DNA]</scope>
    <source>
        <strain evidence="2 3">SO2202</strain>
    </source>
</reference>
<organism evidence="2 3">
    <name type="scientific">Sphaerulina musiva (strain SO2202)</name>
    <name type="common">Poplar stem canker fungus</name>
    <name type="synonym">Septoria musiva</name>
    <dbReference type="NCBI Taxonomy" id="692275"/>
    <lineage>
        <taxon>Eukaryota</taxon>
        <taxon>Fungi</taxon>
        <taxon>Dikarya</taxon>
        <taxon>Ascomycota</taxon>
        <taxon>Pezizomycotina</taxon>
        <taxon>Dothideomycetes</taxon>
        <taxon>Dothideomycetidae</taxon>
        <taxon>Mycosphaerellales</taxon>
        <taxon>Mycosphaerellaceae</taxon>
        <taxon>Sphaerulina</taxon>
    </lineage>
</organism>
<dbReference type="HOGENOM" id="CLU_007884_14_1_1"/>
<dbReference type="SUPFAM" id="SSF51905">
    <property type="entry name" value="FAD/NAD(P)-binding domain"/>
    <property type="match status" value="1"/>
</dbReference>
<dbReference type="GO" id="GO:0042147">
    <property type="term" value="P:retrograde transport, endosome to Golgi"/>
    <property type="evidence" value="ECO:0007669"/>
    <property type="project" value="TreeGrafter"/>
</dbReference>
<accession>M3CDD9</accession>
<dbReference type="AlphaFoldDB" id="M3CDD9"/>
<dbReference type="Gene3D" id="3.30.9.10">
    <property type="entry name" value="D-Amino Acid Oxidase, subunit A, domain 2"/>
    <property type="match status" value="1"/>
</dbReference>